<evidence type="ECO:0000313" key="4">
    <source>
        <dbReference type="Proteomes" id="UP001470230"/>
    </source>
</evidence>
<gene>
    <name evidence="3" type="ORF">M9Y10_016104</name>
</gene>
<keyword evidence="2" id="KW-0732">Signal</keyword>
<evidence type="ECO:0008006" key="5">
    <source>
        <dbReference type="Google" id="ProtNLM"/>
    </source>
</evidence>
<dbReference type="EMBL" id="JAPFFF010000020">
    <property type="protein sequence ID" value="KAK8857696.1"/>
    <property type="molecule type" value="Genomic_DNA"/>
</dbReference>
<feature type="chain" id="PRO_5047052956" description="PPPDE domain-containing protein" evidence="2">
    <location>
        <begin position="18"/>
        <end position="595"/>
    </location>
</feature>
<evidence type="ECO:0000256" key="2">
    <source>
        <dbReference type="SAM" id="SignalP"/>
    </source>
</evidence>
<evidence type="ECO:0000313" key="3">
    <source>
        <dbReference type="EMBL" id="KAK8857696.1"/>
    </source>
</evidence>
<protein>
    <recommendedName>
        <fullName evidence="5">PPPDE domain-containing protein</fullName>
    </recommendedName>
</protein>
<sequence>MNFLILVSLISSKTIVEFPELENRQPDEICQLYQRLYDHEVSNCYKEGVGCQYGVHSPEDILWTGNRVNFFRNITGLNEIPLTKSQTFLNYTNQAALVMSKNHIFTHYFSNHSLECWSETAYTGGEFSNIFEASDEACTTISIPVYMQDTVVPSLGHRRWVINPPLQEVVSGVAGHYGTLLVMMDDYGPNKVDKFIAYPPPGPIPANLIYDGWSFSRNYTKAWSKEHDQMPEDTQIMMKCNDTILNIKPEFYDTPSGSYYPGIVKFMPGKVPAGTYCKVVVSSASEDIEWRYTVRSINCNNGKAENVNPDAFSGIDNGFGFAYPTPMASRTPRPTITQPPHPSETDYPTRPSPSRDPRKREVTWEPTLPSPSPSLSPLPSENVTNAPKNSHKKSSSSHKNNDDDNEESAKVLGDFNIETVYLGTSPNIVVNLNFFSTLMKKARQSFGHAIPPPDFIHSAIWVGKEGPVNDNSLGAIFVYGKYWNKHNLPTYIETDGAKAFVMTLGEFKQRYPSIDPIKLNVHRHISLFEFIEKVKESGHWGARDYNWPTNNCQHFTSKLINILKATRETPDHKDWVNLPKLILNSLETNENFLEK</sequence>
<organism evidence="3 4">
    <name type="scientific">Tritrichomonas musculus</name>
    <dbReference type="NCBI Taxonomy" id="1915356"/>
    <lineage>
        <taxon>Eukaryota</taxon>
        <taxon>Metamonada</taxon>
        <taxon>Parabasalia</taxon>
        <taxon>Tritrichomonadida</taxon>
        <taxon>Tritrichomonadidae</taxon>
        <taxon>Tritrichomonas</taxon>
    </lineage>
</organism>
<reference evidence="3 4" key="1">
    <citation type="submission" date="2024-04" db="EMBL/GenBank/DDBJ databases">
        <title>Tritrichomonas musculus Genome.</title>
        <authorList>
            <person name="Alves-Ferreira E."/>
            <person name="Grigg M."/>
            <person name="Lorenzi H."/>
            <person name="Galac M."/>
        </authorList>
    </citation>
    <scope>NUCLEOTIDE SEQUENCE [LARGE SCALE GENOMIC DNA]</scope>
    <source>
        <strain evidence="3 4">EAF2021</strain>
    </source>
</reference>
<feature type="compositionally biased region" description="Basic and acidic residues" evidence="1">
    <location>
        <begin position="353"/>
        <end position="363"/>
    </location>
</feature>
<accession>A0ABR2I5H6</accession>
<name>A0ABR2I5H6_9EUKA</name>
<keyword evidence="4" id="KW-1185">Reference proteome</keyword>
<comment type="caution">
    <text evidence="3">The sequence shown here is derived from an EMBL/GenBank/DDBJ whole genome shotgun (WGS) entry which is preliminary data.</text>
</comment>
<feature type="signal peptide" evidence="2">
    <location>
        <begin position="1"/>
        <end position="17"/>
    </location>
</feature>
<dbReference type="Proteomes" id="UP001470230">
    <property type="component" value="Unassembled WGS sequence"/>
</dbReference>
<proteinExistence type="predicted"/>
<evidence type="ECO:0000256" key="1">
    <source>
        <dbReference type="SAM" id="MobiDB-lite"/>
    </source>
</evidence>
<feature type="region of interest" description="Disordered" evidence="1">
    <location>
        <begin position="323"/>
        <end position="407"/>
    </location>
</feature>